<dbReference type="GO" id="GO:0015250">
    <property type="term" value="F:water channel activity"/>
    <property type="evidence" value="ECO:0007669"/>
    <property type="project" value="TreeGrafter"/>
</dbReference>
<comment type="subcellular location">
    <subcellularLocation>
        <location evidence="1">Membrane</location>
        <topology evidence="1">Multi-pass membrane protein</topology>
    </subcellularLocation>
</comment>
<evidence type="ECO:0000256" key="6">
    <source>
        <dbReference type="ARBA" id="ARBA00022989"/>
    </source>
</evidence>
<proteinExistence type="inferred from homology"/>
<keyword evidence="5" id="KW-0677">Repeat</keyword>
<evidence type="ECO:0000256" key="7">
    <source>
        <dbReference type="ARBA" id="ARBA00023136"/>
    </source>
</evidence>
<name>A0A6A6CCE0_ZASCE</name>
<dbReference type="EMBL" id="ML993604">
    <property type="protein sequence ID" value="KAF2164433.1"/>
    <property type="molecule type" value="Genomic_DNA"/>
</dbReference>
<keyword evidence="6 11" id="KW-1133">Transmembrane helix</keyword>
<reference evidence="12" key="1">
    <citation type="journal article" date="2020" name="Stud. Mycol.">
        <title>101 Dothideomycetes genomes: a test case for predicting lifestyles and emergence of pathogens.</title>
        <authorList>
            <person name="Haridas S."/>
            <person name="Albert R."/>
            <person name="Binder M."/>
            <person name="Bloem J."/>
            <person name="Labutti K."/>
            <person name="Salamov A."/>
            <person name="Andreopoulos B."/>
            <person name="Baker S."/>
            <person name="Barry K."/>
            <person name="Bills G."/>
            <person name="Bluhm B."/>
            <person name="Cannon C."/>
            <person name="Castanera R."/>
            <person name="Culley D."/>
            <person name="Daum C."/>
            <person name="Ezra D."/>
            <person name="Gonzalez J."/>
            <person name="Henrissat B."/>
            <person name="Kuo A."/>
            <person name="Liang C."/>
            <person name="Lipzen A."/>
            <person name="Lutzoni F."/>
            <person name="Magnuson J."/>
            <person name="Mondo S."/>
            <person name="Nolan M."/>
            <person name="Ohm R."/>
            <person name="Pangilinan J."/>
            <person name="Park H.-J."/>
            <person name="Ramirez L."/>
            <person name="Alfaro M."/>
            <person name="Sun H."/>
            <person name="Tritt A."/>
            <person name="Yoshinaga Y."/>
            <person name="Zwiers L.-H."/>
            <person name="Turgeon B."/>
            <person name="Goodwin S."/>
            <person name="Spatafora J."/>
            <person name="Crous P."/>
            <person name="Grigoriev I."/>
        </authorList>
    </citation>
    <scope>NUCLEOTIDE SEQUENCE</scope>
    <source>
        <strain evidence="12">ATCC 36951</strain>
    </source>
</reference>
<feature type="transmembrane region" description="Helical" evidence="11">
    <location>
        <begin position="213"/>
        <end position="233"/>
    </location>
</feature>
<dbReference type="InterPro" id="IPR050363">
    <property type="entry name" value="MIP/Aquaporin"/>
</dbReference>
<evidence type="ECO:0000313" key="13">
    <source>
        <dbReference type="Proteomes" id="UP000799537"/>
    </source>
</evidence>
<dbReference type="GeneID" id="54570886"/>
<comment type="catalytic activity">
    <reaction evidence="9">
        <text>glycerol(in) = glycerol(out)</text>
        <dbReference type="Rhea" id="RHEA:29675"/>
        <dbReference type="ChEBI" id="CHEBI:17754"/>
    </reaction>
</comment>
<evidence type="ECO:0000256" key="3">
    <source>
        <dbReference type="ARBA" id="ARBA00022448"/>
    </source>
</evidence>
<dbReference type="PANTHER" id="PTHR43829:SF9">
    <property type="entry name" value="AQUAPORIN-9"/>
    <property type="match status" value="1"/>
</dbReference>
<dbReference type="Pfam" id="PF00230">
    <property type="entry name" value="MIP"/>
    <property type="match status" value="1"/>
</dbReference>
<feature type="transmembrane region" description="Helical" evidence="11">
    <location>
        <begin position="245"/>
        <end position="269"/>
    </location>
</feature>
<accession>A0A6A6CCE0</accession>
<dbReference type="RefSeq" id="XP_033665322.1">
    <property type="nucleotide sequence ID" value="XM_033817614.1"/>
</dbReference>
<evidence type="ECO:0008006" key="14">
    <source>
        <dbReference type="Google" id="ProtNLM"/>
    </source>
</evidence>
<dbReference type="Gene3D" id="1.20.1080.10">
    <property type="entry name" value="Glycerol uptake facilitator protein"/>
    <property type="match status" value="1"/>
</dbReference>
<evidence type="ECO:0000256" key="2">
    <source>
        <dbReference type="ARBA" id="ARBA00006175"/>
    </source>
</evidence>
<dbReference type="InterPro" id="IPR023271">
    <property type="entry name" value="Aquaporin-like"/>
</dbReference>
<dbReference type="FunFam" id="1.20.1080.10:FF:000027">
    <property type="entry name" value="MIP aquaporin"/>
    <property type="match status" value="1"/>
</dbReference>
<dbReference type="InterPro" id="IPR000425">
    <property type="entry name" value="MIP"/>
</dbReference>
<dbReference type="OrthoDB" id="3222at2759"/>
<keyword evidence="7 11" id="KW-0472">Membrane</keyword>
<keyword evidence="13" id="KW-1185">Reference proteome</keyword>
<dbReference type="PRINTS" id="PR02019">
    <property type="entry name" value="AQUAPORIN7"/>
</dbReference>
<dbReference type="CDD" id="cd00333">
    <property type="entry name" value="MIP"/>
    <property type="match status" value="1"/>
</dbReference>
<evidence type="ECO:0000256" key="10">
    <source>
        <dbReference type="RuleBase" id="RU000477"/>
    </source>
</evidence>
<comment type="catalytic activity">
    <reaction evidence="8">
        <text>H2O(in) = H2O(out)</text>
        <dbReference type="Rhea" id="RHEA:29667"/>
        <dbReference type="ChEBI" id="CHEBI:15377"/>
    </reaction>
</comment>
<sequence>MAHPSGRTTSADWSSSNFNDADRTTSHVHSARAHLGLHPTAPIIEEHDTAEHAGNVWVKFRAVLKEPLAEFFGVLIMVCFGDGSVAQVLLSQGQMTAPGGNGYGDYQSINWGWGFGVMLGMYIAGDSGAYLNPAITLTNCLLRKLPWRRFPIYLLAQFLGGFIGSGIVYANYINGINAFEGGPNLRTVPPAPKATGAIFCTYPQDDLTKASQFFSEFIASAILMFVIFALKDIGNKGQFSASGSWFPLALFFLIFGLGACFGWNTGYAINLARDLGPRLMSYAVGYRGVWSAGGYYFWIPMVAPFCGCLFGGVLYDLAIFTGPSPINAPWFGLKELTKPRHAIEDRKEIQQRDGLV</sequence>
<feature type="transmembrane region" description="Helical" evidence="11">
    <location>
        <begin position="295"/>
        <end position="315"/>
    </location>
</feature>
<dbReference type="SUPFAM" id="SSF81338">
    <property type="entry name" value="Aquaporin-like"/>
    <property type="match status" value="1"/>
</dbReference>
<dbReference type="NCBIfam" id="TIGR00861">
    <property type="entry name" value="MIP"/>
    <property type="match status" value="1"/>
</dbReference>
<dbReference type="GO" id="GO:0015254">
    <property type="term" value="F:glycerol channel activity"/>
    <property type="evidence" value="ECO:0007669"/>
    <property type="project" value="TreeGrafter"/>
</dbReference>
<evidence type="ECO:0000256" key="1">
    <source>
        <dbReference type="ARBA" id="ARBA00004141"/>
    </source>
</evidence>
<comment type="similarity">
    <text evidence="2 10">Belongs to the MIP/aquaporin (TC 1.A.8) family.</text>
</comment>
<feature type="transmembrane region" description="Helical" evidence="11">
    <location>
        <begin position="68"/>
        <end position="90"/>
    </location>
</feature>
<dbReference type="GO" id="GO:0005886">
    <property type="term" value="C:plasma membrane"/>
    <property type="evidence" value="ECO:0007669"/>
    <property type="project" value="TreeGrafter"/>
</dbReference>
<evidence type="ECO:0000256" key="8">
    <source>
        <dbReference type="ARBA" id="ARBA00034651"/>
    </source>
</evidence>
<dbReference type="PANTHER" id="PTHR43829">
    <property type="entry name" value="AQUAPORIN OR AQUAGLYCEROPORIN RELATED"/>
    <property type="match status" value="1"/>
</dbReference>
<keyword evidence="3 10" id="KW-0813">Transport</keyword>
<dbReference type="AlphaFoldDB" id="A0A6A6CCE0"/>
<gene>
    <name evidence="12" type="ORF">M409DRAFT_67926</name>
</gene>
<keyword evidence="4 10" id="KW-0812">Transmembrane</keyword>
<evidence type="ECO:0000256" key="4">
    <source>
        <dbReference type="ARBA" id="ARBA00022692"/>
    </source>
</evidence>
<protein>
    <recommendedName>
        <fullName evidence="14">Aquaporin</fullName>
    </recommendedName>
</protein>
<evidence type="ECO:0000256" key="9">
    <source>
        <dbReference type="ARBA" id="ARBA00049405"/>
    </source>
</evidence>
<feature type="transmembrane region" description="Helical" evidence="11">
    <location>
        <begin position="110"/>
        <end position="131"/>
    </location>
</feature>
<dbReference type="PRINTS" id="PR00783">
    <property type="entry name" value="MINTRINSICP"/>
</dbReference>
<evidence type="ECO:0000256" key="5">
    <source>
        <dbReference type="ARBA" id="ARBA00022737"/>
    </source>
</evidence>
<feature type="transmembrane region" description="Helical" evidence="11">
    <location>
        <begin position="152"/>
        <end position="173"/>
    </location>
</feature>
<organism evidence="12 13">
    <name type="scientific">Zasmidium cellare ATCC 36951</name>
    <dbReference type="NCBI Taxonomy" id="1080233"/>
    <lineage>
        <taxon>Eukaryota</taxon>
        <taxon>Fungi</taxon>
        <taxon>Dikarya</taxon>
        <taxon>Ascomycota</taxon>
        <taxon>Pezizomycotina</taxon>
        <taxon>Dothideomycetes</taxon>
        <taxon>Dothideomycetidae</taxon>
        <taxon>Mycosphaerellales</taxon>
        <taxon>Mycosphaerellaceae</taxon>
        <taxon>Zasmidium</taxon>
    </lineage>
</organism>
<evidence type="ECO:0000313" key="12">
    <source>
        <dbReference type="EMBL" id="KAF2164433.1"/>
    </source>
</evidence>
<evidence type="ECO:0000256" key="11">
    <source>
        <dbReference type="SAM" id="Phobius"/>
    </source>
</evidence>
<dbReference type="Proteomes" id="UP000799537">
    <property type="component" value="Unassembled WGS sequence"/>
</dbReference>